<keyword evidence="2" id="KW-1185">Reference proteome</keyword>
<sequence>MFRDAFEIFHSEHHGYGRGFLLVMGLLAQIHAFLSRSADFDIHEEIKDSPTISESSLRVLAPHSDRWSHLTRYGGFTGTIYQELGLFDLPRLRYLSYLFPPDLYTFNVPMLSHIKVEDVMWPHSPPFQSQLTRVNLLLRRLNSYDVSGFASFCQMTSLRDLSLDFVDCKHLERSFAVTKLPEPHSHPIESLSITIRWSTPREFVAEIYDELGYLMTTTVDIFLQMDPPVRDAHMFVFGSQVGLFPYSSTISLHTLLPCDVWYVLENIVRHCAIVHSVQFEVPTFNNLEDCPDFQNLGSLQCLHFRECDTLSQKMVETMAKNISLRKLEITRCKMISEEFLLNLSDEIGEKMKWTV</sequence>
<proteinExistence type="predicted"/>
<dbReference type="EMBL" id="ML170198">
    <property type="protein sequence ID" value="TDL19264.1"/>
    <property type="molecule type" value="Genomic_DNA"/>
</dbReference>
<evidence type="ECO:0008006" key="3">
    <source>
        <dbReference type="Google" id="ProtNLM"/>
    </source>
</evidence>
<dbReference type="SUPFAM" id="SSF52047">
    <property type="entry name" value="RNI-like"/>
    <property type="match status" value="1"/>
</dbReference>
<protein>
    <recommendedName>
        <fullName evidence="3">F-box domain-containing protein</fullName>
    </recommendedName>
</protein>
<evidence type="ECO:0000313" key="1">
    <source>
        <dbReference type="EMBL" id="TDL19264.1"/>
    </source>
</evidence>
<gene>
    <name evidence="1" type="ORF">BD410DRAFT_443362</name>
</gene>
<dbReference type="VEuPathDB" id="FungiDB:BD410DRAFT_443362"/>
<accession>A0A4Y7PV21</accession>
<evidence type="ECO:0000313" key="2">
    <source>
        <dbReference type="Proteomes" id="UP000294933"/>
    </source>
</evidence>
<reference evidence="1 2" key="1">
    <citation type="submission" date="2018-06" db="EMBL/GenBank/DDBJ databases">
        <title>A transcriptomic atlas of mushroom development highlights an independent origin of complex multicellularity.</title>
        <authorList>
            <consortium name="DOE Joint Genome Institute"/>
            <person name="Krizsan K."/>
            <person name="Almasi E."/>
            <person name="Merenyi Z."/>
            <person name="Sahu N."/>
            <person name="Viragh M."/>
            <person name="Koszo T."/>
            <person name="Mondo S."/>
            <person name="Kiss B."/>
            <person name="Balint B."/>
            <person name="Kues U."/>
            <person name="Barry K."/>
            <person name="Hegedus J.C."/>
            <person name="Henrissat B."/>
            <person name="Johnson J."/>
            <person name="Lipzen A."/>
            <person name="Ohm R."/>
            <person name="Nagy I."/>
            <person name="Pangilinan J."/>
            <person name="Yan J."/>
            <person name="Xiong Y."/>
            <person name="Grigoriev I.V."/>
            <person name="Hibbett D.S."/>
            <person name="Nagy L.G."/>
        </authorList>
    </citation>
    <scope>NUCLEOTIDE SEQUENCE [LARGE SCALE GENOMIC DNA]</scope>
    <source>
        <strain evidence="1 2">SZMC22713</strain>
    </source>
</reference>
<dbReference type="OrthoDB" id="27842at2759"/>
<organism evidence="1 2">
    <name type="scientific">Rickenella mellea</name>
    <dbReference type="NCBI Taxonomy" id="50990"/>
    <lineage>
        <taxon>Eukaryota</taxon>
        <taxon>Fungi</taxon>
        <taxon>Dikarya</taxon>
        <taxon>Basidiomycota</taxon>
        <taxon>Agaricomycotina</taxon>
        <taxon>Agaricomycetes</taxon>
        <taxon>Hymenochaetales</taxon>
        <taxon>Rickenellaceae</taxon>
        <taxon>Rickenella</taxon>
    </lineage>
</organism>
<dbReference type="Proteomes" id="UP000294933">
    <property type="component" value="Unassembled WGS sequence"/>
</dbReference>
<dbReference type="AlphaFoldDB" id="A0A4Y7PV21"/>
<name>A0A4Y7PV21_9AGAM</name>